<feature type="region of interest" description="Disordered" evidence="1">
    <location>
        <begin position="69"/>
        <end position="106"/>
    </location>
</feature>
<dbReference type="Proteomes" id="UP000663828">
    <property type="component" value="Unassembled WGS sequence"/>
</dbReference>
<feature type="region of interest" description="Disordered" evidence="1">
    <location>
        <begin position="1"/>
        <end position="33"/>
    </location>
</feature>
<proteinExistence type="predicted"/>
<organism evidence="3 4">
    <name type="scientific">Adineta ricciae</name>
    <name type="common">Rotifer</name>
    <dbReference type="NCBI Taxonomy" id="249248"/>
    <lineage>
        <taxon>Eukaryota</taxon>
        <taxon>Metazoa</taxon>
        <taxon>Spiralia</taxon>
        <taxon>Gnathifera</taxon>
        <taxon>Rotifera</taxon>
        <taxon>Eurotatoria</taxon>
        <taxon>Bdelloidea</taxon>
        <taxon>Adinetida</taxon>
        <taxon>Adinetidae</taxon>
        <taxon>Adineta</taxon>
    </lineage>
</organism>
<dbReference type="AlphaFoldDB" id="A0A814ST27"/>
<sequence length="194" mass="22365">MASEAESKNEHCRGGGCHKWEPPSEEERQRREGEFKQAFLEEYRKRYGDSPITADQTWELFTALKEQWRAKKMEHRGGHHSPGNRDKSPRDRSHSPGRFEERRKQMIEELHTDFQKDYATAHGNNKINAEQAWTLIQQVKQKKREKWQNEWQKHGPGGGGGHGHGHHHGHGRGHGHGHGHGHRPGGSRSPPKDD</sequence>
<evidence type="ECO:0000313" key="4">
    <source>
        <dbReference type="Proteomes" id="UP000663828"/>
    </source>
</evidence>
<gene>
    <name evidence="2" type="ORF">EDS130_LOCUS16619</name>
    <name evidence="3" type="ORF">XAT740_LOCUS20836</name>
</gene>
<name>A0A814ST27_ADIRI</name>
<evidence type="ECO:0000313" key="3">
    <source>
        <dbReference type="EMBL" id="CAF1148818.1"/>
    </source>
</evidence>
<evidence type="ECO:0000256" key="1">
    <source>
        <dbReference type="SAM" id="MobiDB-lite"/>
    </source>
</evidence>
<feature type="compositionally biased region" description="Basic and acidic residues" evidence="1">
    <location>
        <begin position="83"/>
        <end position="106"/>
    </location>
</feature>
<feature type="compositionally biased region" description="Basic residues" evidence="1">
    <location>
        <begin position="163"/>
        <end position="185"/>
    </location>
</feature>
<dbReference type="EMBL" id="CAJNOJ010000072">
    <property type="protein sequence ID" value="CAF1035078.1"/>
    <property type="molecule type" value="Genomic_DNA"/>
</dbReference>
<protein>
    <submittedName>
        <fullName evidence="3">Uncharacterized protein</fullName>
    </submittedName>
</protein>
<dbReference type="EMBL" id="CAJNOR010001471">
    <property type="protein sequence ID" value="CAF1148818.1"/>
    <property type="molecule type" value="Genomic_DNA"/>
</dbReference>
<reference evidence="3" key="1">
    <citation type="submission" date="2021-02" db="EMBL/GenBank/DDBJ databases">
        <authorList>
            <person name="Nowell W R."/>
        </authorList>
    </citation>
    <scope>NUCLEOTIDE SEQUENCE</scope>
</reference>
<dbReference type="OrthoDB" id="10016731at2759"/>
<accession>A0A814ST27</accession>
<evidence type="ECO:0000313" key="2">
    <source>
        <dbReference type="EMBL" id="CAF1035078.1"/>
    </source>
</evidence>
<keyword evidence="4" id="KW-1185">Reference proteome</keyword>
<feature type="region of interest" description="Disordered" evidence="1">
    <location>
        <begin position="132"/>
        <end position="194"/>
    </location>
</feature>
<dbReference type="Proteomes" id="UP000663852">
    <property type="component" value="Unassembled WGS sequence"/>
</dbReference>
<comment type="caution">
    <text evidence="3">The sequence shown here is derived from an EMBL/GenBank/DDBJ whole genome shotgun (WGS) entry which is preliminary data.</text>
</comment>